<feature type="compositionally biased region" description="Basic and acidic residues" evidence="1">
    <location>
        <begin position="717"/>
        <end position="736"/>
    </location>
</feature>
<feature type="compositionally biased region" description="Low complexity" evidence="1">
    <location>
        <begin position="672"/>
        <end position="681"/>
    </location>
</feature>
<proteinExistence type="predicted"/>
<feature type="compositionally biased region" description="Polar residues" evidence="1">
    <location>
        <begin position="477"/>
        <end position="490"/>
    </location>
</feature>
<organism evidence="2 3">
    <name type="scientific">Friedmanniomyces simplex</name>
    <dbReference type="NCBI Taxonomy" id="329884"/>
    <lineage>
        <taxon>Eukaryota</taxon>
        <taxon>Fungi</taxon>
        <taxon>Dikarya</taxon>
        <taxon>Ascomycota</taxon>
        <taxon>Pezizomycotina</taxon>
        <taxon>Dothideomycetes</taxon>
        <taxon>Dothideomycetidae</taxon>
        <taxon>Mycosphaerellales</taxon>
        <taxon>Teratosphaeriaceae</taxon>
        <taxon>Friedmanniomyces</taxon>
    </lineage>
</organism>
<feature type="compositionally biased region" description="Basic residues" evidence="1">
    <location>
        <begin position="580"/>
        <end position="592"/>
    </location>
</feature>
<keyword evidence="3" id="KW-1185">Reference proteome</keyword>
<dbReference type="OrthoDB" id="3648067at2759"/>
<comment type="caution">
    <text evidence="2">The sequence shown here is derived from an EMBL/GenBank/DDBJ whole genome shotgun (WGS) entry which is preliminary data.</text>
</comment>
<feature type="region of interest" description="Disordered" evidence="1">
    <location>
        <begin position="344"/>
        <end position="529"/>
    </location>
</feature>
<feature type="compositionally biased region" description="Basic and acidic residues" evidence="1">
    <location>
        <begin position="636"/>
        <end position="649"/>
    </location>
</feature>
<feature type="compositionally biased region" description="Low complexity" evidence="1">
    <location>
        <begin position="491"/>
        <end position="510"/>
    </location>
</feature>
<feature type="compositionally biased region" description="Basic and acidic residues" evidence="1">
    <location>
        <begin position="449"/>
        <end position="460"/>
    </location>
</feature>
<feature type="region of interest" description="Disordered" evidence="1">
    <location>
        <begin position="580"/>
        <end position="622"/>
    </location>
</feature>
<name>A0A4U0WRG1_9PEZI</name>
<feature type="region of interest" description="Disordered" evidence="1">
    <location>
        <begin position="709"/>
        <end position="736"/>
    </location>
</feature>
<dbReference type="EMBL" id="NAJQ01000750">
    <property type="protein sequence ID" value="TKA65298.1"/>
    <property type="molecule type" value="Genomic_DNA"/>
</dbReference>
<feature type="compositionally biased region" description="Low complexity" evidence="1">
    <location>
        <begin position="292"/>
        <end position="306"/>
    </location>
</feature>
<feature type="compositionally biased region" description="Basic and acidic residues" evidence="1">
    <location>
        <begin position="604"/>
        <end position="616"/>
    </location>
</feature>
<feature type="region of interest" description="Disordered" evidence="1">
    <location>
        <begin position="635"/>
        <end position="689"/>
    </location>
</feature>
<reference evidence="2 3" key="1">
    <citation type="submission" date="2017-03" db="EMBL/GenBank/DDBJ databases">
        <title>Genomes of endolithic fungi from Antarctica.</title>
        <authorList>
            <person name="Coleine C."/>
            <person name="Masonjones S."/>
            <person name="Stajich J.E."/>
        </authorList>
    </citation>
    <scope>NUCLEOTIDE SEQUENCE [LARGE SCALE GENOMIC DNA]</scope>
    <source>
        <strain evidence="2 3">CCFEE 5184</strain>
    </source>
</reference>
<gene>
    <name evidence="2" type="ORF">B0A55_10028</name>
</gene>
<dbReference type="Proteomes" id="UP000309340">
    <property type="component" value="Unassembled WGS sequence"/>
</dbReference>
<evidence type="ECO:0000313" key="2">
    <source>
        <dbReference type="EMBL" id="TKA65298.1"/>
    </source>
</evidence>
<feature type="region of interest" description="Disordered" evidence="1">
    <location>
        <begin position="270"/>
        <end position="310"/>
    </location>
</feature>
<evidence type="ECO:0000313" key="3">
    <source>
        <dbReference type="Proteomes" id="UP000309340"/>
    </source>
</evidence>
<protein>
    <submittedName>
        <fullName evidence="2">Uncharacterized protein</fullName>
    </submittedName>
</protein>
<dbReference type="AlphaFoldDB" id="A0A4U0WRG1"/>
<accession>A0A4U0WRG1</accession>
<feature type="non-terminal residue" evidence="2">
    <location>
        <position position="1"/>
    </location>
</feature>
<sequence length="788" mass="85865">LTIRGTFTGSCLHGSLDTLADGSFLADRRIEAPKDGDIRHYTNRKVDFRSVFDAPKVKGHISVFAPDKVVEGNLHVKALGERSETAASFPSPNVFGIGTLVVLVTLNQRTDDNHTNKYKSLTCGDPDIGRKGDDHGGIPPSYELVVRALEGDVSRARQSKHKRHSEQTRFGPKPWAKLIFYYRSKKAIEDAGCVERNGESHALEPGDAETFIRSSIEGARPKVKKGSPEAASVERNDIFNTPPPGQSVQLIPAPIEQVKAITHAQATEDEEAEFYRGLSTPKAELLRGRSQPGTTPSAPSKPPAKGKLMGQSLNLPLDFVASPLGRHGAKEQPDGDSFKAAMEEYQREQEAQQQEEDQRLQKQGPSFAEFNLSAEKLPMTGFPQMMNDGTSPTLRDVGSGEPTETIEDAQSFLDTSQDGHFAPVAQMVAPADADPGDGSEGQTVNEMIVEERTVEVKEEEQTSPAPSRVEQEHADTSLASPPSEQQGATPTNTRIASASRSASPAATTHAESARIMETSQPSKTADEPVSCTLTADGVLRQIPANGIALEDLQMYFDEEQLPHGREAAEQFLTLVKQVGKQKKGKYYPRTHRGSQGGSPSPSQSREESFLVHRDSKVSPAKSVPVVSPLKSALVGHQEEFKPPKIERADTPAVVEASPAPTSTTAVSKKRSASAFAASRESTPASKKPRFDAFAVRKAELKLQLEEKQKRKAAAQKAVEEQQNLREREEQLREEAEEREVAMLVKMVAEENEETGILEGMAEAEEELLREAKAGRQRAEEALRASEEA</sequence>
<feature type="compositionally biased region" description="Basic and acidic residues" evidence="1">
    <location>
        <begin position="344"/>
        <end position="360"/>
    </location>
</feature>
<evidence type="ECO:0000256" key="1">
    <source>
        <dbReference type="SAM" id="MobiDB-lite"/>
    </source>
</evidence>